<name>A0A0D2VMB8_CAPO3</name>
<evidence type="ECO:0000313" key="2">
    <source>
        <dbReference type="Proteomes" id="UP000008743"/>
    </source>
</evidence>
<evidence type="ECO:0000313" key="1">
    <source>
        <dbReference type="EMBL" id="KJE91297.1"/>
    </source>
</evidence>
<sequence>MEAFAAGLVANLIAATLQTDIGRITAERASITTTSTTTTTSAGAGDAVAGSSDAVLGAMVGGLIAAVVAASGHAAAAAVEPSLLAVQFSSQEQRAEHLDKLAGSLLDSLVDEVVDERCAAFLSSTAAFTQPETRDHELERYCSGCINDLIDDVIADAAEEAAAEYDDDLDDDADALPAPVIDAFANAYVRSMLDDIIGGTQYLSPSPQGRAILARFSATTTAPAQSSLANGNAVSAPSSSCAPSASDTAVLRGRKRGISHSIRKRMADSQVAAFANDYILALMCDVTPLVCDMMATHQLPRSLVDKVTPSTLIQAGTIEAPVPSLHLEVNDSRASDV</sequence>
<gene>
    <name evidence="1" type="ORF">CAOG_002453</name>
</gene>
<dbReference type="Proteomes" id="UP000008743">
    <property type="component" value="Unassembled WGS sequence"/>
</dbReference>
<keyword evidence="2" id="KW-1185">Reference proteome</keyword>
<proteinExistence type="predicted"/>
<accession>A0A0D2VMB8</accession>
<dbReference type="EMBL" id="KE346362">
    <property type="protein sequence ID" value="KJE91297.1"/>
    <property type="molecule type" value="Genomic_DNA"/>
</dbReference>
<protein>
    <submittedName>
        <fullName evidence="1">Uncharacterized protein</fullName>
    </submittedName>
</protein>
<reference evidence="2" key="1">
    <citation type="submission" date="2011-02" db="EMBL/GenBank/DDBJ databases">
        <title>The Genome Sequence of Capsaspora owczarzaki ATCC 30864.</title>
        <authorList>
            <person name="Russ C."/>
            <person name="Cuomo C."/>
            <person name="Burger G."/>
            <person name="Gray M.W."/>
            <person name="Holland P.W.H."/>
            <person name="King N."/>
            <person name="Lang F.B.F."/>
            <person name="Roger A.J."/>
            <person name="Ruiz-Trillo I."/>
            <person name="Young S.K."/>
            <person name="Zeng Q."/>
            <person name="Gargeya S."/>
            <person name="Alvarado L."/>
            <person name="Berlin A."/>
            <person name="Chapman S.B."/>
            <person name="Chen Z."/>
            <person name="Freedman E."/>
            <person name="Gellesch M."/>
            <person name="Goldberg J."/>
            <person name="Griggs A."/>
            <person name="Gujja S."/>
            <person name="Heilman E."/>
            <person name="Heiman D."/>
            <person name="Howarth C."/>
            <person name="Mehta T."/>
            <person name="Neiman D."/>
            <person name="Pearson M."/>
            <person name="Roberts A."/>
            <person name="Saif S."/>
            <person name="Shea T."/>
            <person name="Shenoy N."/>
            <person name="Sisk P."/>
            <person name="Stolte C."/>
            <person name="Sykes S."/>
            <person name="White J."/>
            <person name="Yandava C."/>
            <person name="Haas B."/>
            <person name="Nusbaum C."/>
            <person name="Birren B."/>
        </authorList>
    </citation>
    <scope>NUCLEOTIDE SEQUENCE</scope>
    <source>
        <strain evidence="2">ATCC 30864</strain>
    </source>
</reference>
<dbReference type="AlphaFoldDB" id="A0A0D2VMB8"/>
<organism evidence="1 2">
    <name type="scientific">Capsaspora owczarzaki (strain ATCC 30864)</name>
    <dbReference type="NCBI Taxonomy" id="595528"/>
    <lineage>
        <taxon>Eukaryota</taxon>
        <taxon>Filasterea</taxon>
        <taxon>Capsaspora</taxon>
    </lineage>
</organism>
<dbReference type="InParanoid" id="A0A0D2VMB8"/>
<dbReference type="RefSeq" id="XP_004349203.1">
    <property type="nucleotide sequence ID" value="XM_004349153.2"/>
</dbReference>